<evidence type="ECO:0000313" key="2">
    <source>
        <dbReference type="EMBL" id="MBC9131129.1"/>
    </source>
</evidence>
<evidence type="ECO:0000259" key="1">
    <source>
        <dbReference type="Pfam" id="PF09012"/>
    </source>
</evidence>
<dbReference type="Pfam" id="PF09012">
    <property type="entry name" value="FeoC"/>
    <property type="match status" value="1"/>
</dbReference>
<protein>
    <recommendedName>
        <fullName evidence="1">Transcriptional regulator HTH-type FeoC domain-containing protein</fullName>
    </recommendedName>
</protein>
<name>A0ABR7QY41_9GAMM</name>
<feature type="domain" description="Transcriptional regulator HTH-type FeoC" evidence="1">
    <location>
        <begin position="2"/>
        <end position="66"/>
    </location>
</feature>
<dbReference type="SUPFAM" id="SSF46785">
    <property type="entry name" value="Winged helix' DNA-binding domain"/>
    <property type="match status" value="1"/>
</dbReference>
<gene>
    <name evidence="2" type="ORF">FcAc13_07380</name>
</gene>
<dbReference type="Proteomes" id="UP000651208">
    <property type="component" value="Unassembled WGS sequence"/>
</dbReference>
<evidence type="ECO:0000313" key="3">
    <source>
        <dbReference type="Proteomes" id="UP000651208"/>
    </source>
</evidence>
<dbReference type="RefSeq" id="WP_187755569.1">
    <property type="nucleotide sequence ID" value="NZ_JABURY010000016.1"/>
</dbReference>
<accession>A0ABR7QY41</accession>
<reference evidence="2 3" key="1">
    <citation type="submission" date="2020-06" db="EMBL/GenBank/DDBJ databases">
        <title>Frischella cerana isolated from Apis cerana gut homogenate.</title>
        <authorList>
            <person name="Wolter L.A."/>
            <person name="Suenami S."/>
            <person name="Miyazaki R."/>
        </authorList>
    </citation>
    <scope>NUCLEOTIDE SEQUENCE [LARGE SCALE GENOMIC DNA]</scope>
    <source>
        <strain evidence="2 3">Ac13</strain>
    </source>
</reference>
<dbReference type="InterPro" id="IPR015102">
    <property type="entry name" value="Tscrpt_reg_HTH_FeoC"/>
</dbReference>
<dbReference type="Gene3D" id="1.10.10.10">
    <property type="entry name" value="Winged helix-like DNA-binding domain superfamily/Winged helix DNA-binding domain"/>
    <property type="match status" value="1"/>
</dbReference>
<sequence>MTDIYQYIELKGRVSLLDLSRHFHIKESALIQMLDFWVKKGKLTATNLTTSVCVGNKTCADCHSCSESAFLFYMRNH</sequence>
<organism evidence="2 3">
    <name type="scientific">Frischella japonica</name>
    <dbReference type="NCBI Taxonomy" id="2741544"/>
    <lineage>
        <taxon>Bacteria</taxon>
        <taxon>Pseudomonadati</taxon>
        <taxon>Pseudomonadota</taxon>
        <taxon>Gammaproteobacteria</taxon>
        <taxon>Orbales</taxon>
        <taxon>Orbaceae</taxon>
        <taxon>Frischella</taxon>
    </lineage>
</organism>
<proteinExistence type="predicted"/>
<keyword evidence="3" id="KW-1185">Reference proteome</keyword>
<dbReference type="InterPro" id="IPR036390">
    <property type="entry name" value="WH_DNA-bd_sf"/>
</dbReference>
<comment type="caution">
    <text evidence="2">The sequence shown here is derived from an EMBL/GenBank/DDBJ whole genome shotgun (WGS) entry which is preliminary data.</text>
</comment>
<dbReference type="InterPro" id="IPR036388">
    <property type="entry name" value="WH-like_DNA-bd_sf"/>
</dbReference>
<dbReference type="EMBL" id="JABURY010000016">
    <property type="protein sequence ID" value="MBC9131129.1"/>
    <property type="molecule type" value="Genomic_DNA"/>
</dbReference>